<evidence type="ECO:0000313" key="3">
    <source>
        <dbReference type="Proteomes" id="UP000245590"/>
    </source>
</evidence>
<evidence type="ECO:0000256" key="1">
    <source>
        <dbReference type="SAM" id="MobiDB-lite"/>
    </source>
</evidence>
<gene>
    <name evidence="2" type="ORF">DEO23_10970</name>
</gene>
<protein>
    <submittedName>
        <fullName evidence="2">Uncharacterized protein</fullName>
    </submittedName>
</protein>
<comment type="caution">
    <text evidence="2">The sequence shown here is derived from an EMBL/GenBank/DDBJ whole genome shotgun (WGS) entry which is preliminary data.</text>
</comment>
<dbReference type="EMBL" id="QFKX01000004">
    <property type="protein sequence ID" value="PWH05724.1"/>
    <property type="molecule type" value="Genomic_DNA"/>
</dbReference>
<organism evidence="2 3">
    <name type="scientific">Brachybacterium endophyticum</name>
    <dbReference type="NCBI Taxonomy" id="2182385"/>
    <lineage>
        <taxon>Bacteria</taxon>
        <taxon>Bacillati</taxon>
        <taxon>Actinomycetota</taxon>
        <taxon>Actinomycetes</taxon>
        <taxon>Micrococcales</taxon>
        <taxon>Dermabacteraceae</taxon>
        <taxon>Brachybacterium</taxon>
    </lineage>
</organism>
<feature type="compositionally biased region" description="Basic residues" evidence="1">
    <location>
        <begin position="50"/>
        <end position="61"/>
    </location>
</feature>
<feature type="region of interest" description="Disordered" evidence="1">
    <location>
        <begin position="36"/>
        <end position="61"/>
    </location>
</feature>
<dbReference type="AlphaFoldDB" id="A0A2U2RIW1"/>
<reference evidence="2 3" key="1">
    <citation type="submission" date="2018-05" db="EMBL/GenBank/DDBJ databases">
        <title>Brachybacterium sp. M1HQ-2T, whole genome shotgun sequence.</title>
        <authorList>
            <person name="Tuo L."/>
        </authorList>
    </citation>
    <scope>NUCLEOTIDE SEQUENCE [LARGE SCALE GENOMIC DNA]</scope>
    <source>
        <strain evidence="2 3">M1HQ-2</strain>
    </source>
</reference>
<accession>A0A2U2RIW1</accession>
<sequence>MQVLLVGRTEHHADLLVESSMSSMLISLRAISPEPSSLHAVAPSDTPGLRHTRKAPIMHVM</sequence>
<evidence type="ECO:0000313" key="2">
    <source>
        <dbReference type="EMBL" id="PWH05724.1"/>
    </source>
</evidence>
<keyword evidence="3" id="KW-1185">Reference proteome</keyword>
<proteinExistence type="predicted"/>
<dbReference type="Proteomes" id="UP000245590">
    <property type="component" value="Unassembled WGS sequence"/>
</dbReference>
<name>A0A2U2RIW1_9MICO</name>